<name>A9IGK9_BORPD</name>
<dbReference type="Proteomes" id="UP000001225">
    <property type="component" value="Chromosome"/>
</dbReference>
<proteinExistence type="predicted"/>
<dbReference type="KEGG" id="bpt:Bpet1615"/>
<accession>A9IGK9</accession>
<keyword evidence="2" id="KW-1185">Reference proteome</keyword>
<sequence length="334" mass="36469">MTDPYDPTTVRDGVAKEIADLTEAAGGQAPDDQTIRDIIAKYARQGANGNPALEAGAEKRALEYYDQGISPETAASAAARQTYQDATGPRPTLAQEADRVLRYHDEDQIPDSSDIERYIADREVTIPAHEKAPLDRALADMREAFDTANIPEPLAAQAELAAVNAAAGGTVTSAGLDIDGNLNVTVHKDVELTFQDSQIKTTKLDTVYTHHSDVEIHAKDVKLTASKIDINALVEETNRVSSFKKSVRNDSSLVIGTFHRTNTPVRNNSLVGASLDASLVNFSFAPIKVGNAYEMSHHGIRRYGIKGVNYETLRNWQEKTKKNIRRVIAALIFI</sequence>
<evidence type="ECO:0000313" key="1">
    <source>
        <dbReference type="EMBL" id="CAP41954.1"/>
    </source>
</evidence>
<dbReference type="STRING" id="94624.Bpet1615"/>
<organism evidence="1 2">
    <name type="scientific">Bordetella petrii (strain ATCC BAA-461 / DSM 12804 / CCUG 43448 / CIP 107267 / Se-1111R)</name>
    <dbReference type="NCBI Taxonomy" id="340100"/>
    <lineage>
        <taxon>Bacteria</taxon>
        <taxon>Pseudomonadati</taxon>
        <taxon>Pseudomonadota</taxon>
        <taxon>Betaproteobacteria</taxon>
        <taxon>Burkholderiales</taxon>
        <taxon>Alcaligenaceae</taxon>
        <taxon>Bordetella</taxon>
    </lineage>
</organism>
<gene>
    <name evidence="1" type="ordered locus">Bpet1615</name>
</gene>
<evidence type="ECO:0000313" key="2">
    <source>
        <dbReference type="Proteomes" id="UP000001225"/>
    </source>
</evidence>
<dbReference type="AlphaFoldDB" id="A9IGK9"/>
<protein>
    <submittedName>
        <fullName evidence="1">Uncharacterized protein</fullName>
    </submittedName>
</protein>
<dbReference type="EMBL" id="AM902716">
    <property type="protein sequence ID" value="CAP41954.1"/>
    <property type="molecule type" value="Genomic_DNA"/>
</dbReference>
<reference evidence="1 2" key="1">
    <citation type="journal article" date="2008" name="BMC Genomics">
        <title>The missing link: Bordetella petrii is endowed with both the metabolic versatility of environmental bacteria and virulence traits of pathogenic Bordetellae.</title>
        <authorList>
            <person name="Gross R."/>
            <person name="Guzman C.A."/>
            <person name="Sebaihia M."/>
            <person name="Martins Dos Santos V.A."/>
            <person name="Pieper D.H."/>
            <person name="Koebnik R."/>
            <person name="Lechner M."/>
            <person name="Bartels D."/>
            <person name="Buhrmester J."/>
            <person name="Choudhuri J.V."/>
            <person name="Ebensen T."/>
            <person name="Gaigalat L."/>
            <person name="Herrmann S."/>
            <person name="Khachane A.N."/>
            <person name="Larisch C."/>
            <person name="Link S."/>
            <person name="Linke B."/>
            <person name="Meyer F."/>
            <person name="Mormann S."/>
            <person name="Nakunst D."/>
            <person name="Rueckert C."/>
            <person name="Schneiker-Bekel S."/>
            <person name="Schulze K."/>
            <person name="Vorhoelter F.J."/>
            <person name="Yevsa T."/>
            <person name="Engle J.T."/>
            <person name="Goldman W.E."/>
            <person name="Puehler A."/>
            <person name="Goebel U.B."/>
            <person name="Goesmann A."/>
            <person name="Bloecker H."/>
            <person name="Kaiser O."/>
            <person name="Martinez-Arias R."/>
        </authorList>
    </citation>
    <scope>NUCLEOTIDE SEQUENCE [LARGE SCALE GENOMIC DNA]</scope>
    <source>
        <strain evidence="2">ATCC BAA-461 / DSM 12804 / CCUG 43448 / CIP 107267 / Se-1111R</strain>
    </source>
</reference>